<dbReference type="OrthoDB" id="10629407at2759"/>
<evidence type="ECO:0000313" key="2">
    <source>
        <dbReference type="EMBL" id="TKA64407.1"/>
    </source>
</evidence>
<dbReference type="EMBL" id="NAJN01001269">
    <property type="protein sequence ID" value="TKA64407.1"/>
    <property type="molecule type" value="Genomic_DNA"/>
</dbReference>
<proteinExistence type="predicted"/>
<evidence type="ECO:0000256" key="1">
    <source>
        <dbReference type="SAM" id="MobiDB-lite"/>
    </source>
</evidence>
<reference evidence="2 3" key="1">
    <citation type="submission" date="2017-03" db="EMBL/GenBank/DDBJ databases">
        <title>Genomes of endolithic fungi from Antarctica.</title>
        <authorList>
            <person name="Coleine C."/>
            <person name="Masonjones S."/>
            <person name="Stajich J.E."/>
        </authorList>
    </citation>
    <scope>NUCLEOTIDE SEQUENCE [LARGE SCALE GENOMIC DNA]</scope>
    <source>
        <strain evidence="2 3">CCFEE 5187</strain>
    </source>
</reference>
<gene>
    <name evidence="2" type="ORF">B0A49_09453</name>
</gene>
<protein>
    <submittedName>
        <fullName evidence="2">Uncharacterized protein</fullName>
    </submittedName>
</protein>
<keyword evidence="3" id="KW-1185">Reference proteome</keyword>
<organism evidence="2 3">
    <name type="scientific">Cryomyces minteri</name>
    <dbReference type="NCBI Taxonomy" id="331657"/>
    <lineage>
        <taxon>Eukaryota</taxon>
        <taxon>Fungi</taxon>
        <taxon>Dikarya</taxon>
        <taxon>Ascomycota</taxon>
        <taxon>Pezizomycotina</taxon>
        <taxon>Dothideomycetes</taxon>
        <taxon>Dothideomycetes incertae sedis</taxon>
        <taxon>Cryomyces</taxon>
    </lineage>
</organism>
<accession>A0A4U0WNH6</accession>
<sequence length="101" mass="10820">MPPFLSSIPRSPPRAPQDPRSTSPNYFGLTVDHGDGPLSSSAVKHARTNWAPPSSNVRSTAAASPSVIPADQNPDFEAFRKQSESNAFNLGKLHNFNMGST</sequence>
<name>A0A4U0WNH6_9PEZI</name>
<dbReference type="AlphaFoldDB" id="A0A4U0WNH6"/>
<evidence type="ECO:0000313" key="3">
    <source>
        <dbReference type="Proteomes" id="UP000308768"/>
    </source>
</evidence>
<feature type="compositionally biased region" description="Polar residues" evidence="1">
    <location>
        <begin position="51"/>
        <end position="63"/>
    </location>
</feature>
<feature type="region of interest" description="Disordered" evidence="1">
    <location>
        <begin position="1"/>
        <end position="73"/>
    </location>
</feature>
<feature type="non-terminal residue" evidence="2">
    <location>
        <position position="101"/>
    </location>
</feature>
<dbReference type="Proteomes" id="UP000308768">
    <property type="component" value="Unassembled WGS sequence"/>
</dbReference>
<comment type="caution">
    <text evidence="2">The sequence shown here is derived from an EMBL/GenBank/DDBJ whole genome shotgun (WGS) entry which is preliminary data.</text>
</comment>